<dbReference type="Gene3D" id="3.40.50.300">
    <property type="entry name" value="P-loop containing nucleotide triphosphate hydrolases"/>
    <property type="match status" value="1"/>
</dbReference>
<keyword evidence="3 8" id="KW-0545">Nucleotide biosynthesis</keyword>
<evidence type="ECO:0000256" key="7">
    <source>
        <dbReference type="ARBA" id="ARBA00048743"/>
    </source>
</evidence>
<dbReference type="InterPro" id="IPR039430">
    <property type="entry name" value="Thymidylate_kin-like_dom"/>
</dbReference>
<name>A0A0G0XLZ5_9BACT</name>
<dbReference type="SUPFAM" id="SSF52540">
    <property type="entry name" value="P-loop containing nucleoside triphosphate hydrolases"/>
    <property type="match status" value="1"/>
</dbReference>
<evidence type="ECO:0000256" key="4">
    <source>
        <dbReference type="ARBA" id="ARBA00022741"/>
    </source>
</evidence>
<evidence type="ECO:0000313" key="11">
    <source>
        <dbReference type="Proteomes" id="UP000033859"/>
    </source>
</evidence>
<comment type="caution">
    <text evidence="8">Lacks conserved residue(s) required for the propagation of feature annotation.</text>
</comment>
<comment type="caution">
    <text evidence="10">The sequence shown here is derived from an EMBL/GenBank/DDBJ whole genome shotgun (WGS) entry which is preliminary data.</text>
</comment>
<evidence type="ECO:0000256" key="3">
    <source>
        <dbReference type="ARBA" id="ARBA00022727"/>
    </source>
</evidence>
<keyword evidence="6 8" id="KW-0067">ATP-binding</keyword>
<proteinExistence type="inferred from homology"/>
<dbReference type="GO" id="GO:0006235">
    <property type="term" value="P:dTTP biosynthetic process"/>
    <property type="evidence" value="ECO:0007669"/>
    <property type="project" value="UniProtKB-UniRule"/>
</dbReference>
<dbReference type="PANTHER" id="PTHR10344:SF4">
    <property type="entry name" value="UMP-CMP KINASE 2, MITOCHONDRIAL"/>
    <property type="match status" value="1"/>
</dbReference>
<comment type="function">
    <text evidence="8">Phosphorylation of dTMP to form dTDP in both de novo and salvage pathways of dTTP synthesis.</text>
</comment>
<sequence>MERLIEDKNEVFTNPYPASFFAFEGIDFCGKSTQMARAANYLRVQFQKKCNVVLTKEPTNEPPFGKKIREILADKDLFAATHRLELQMLFAKDSRYHCENVILPVLARGDIVLTDRFRHSSCVYGAQKWNFLEIHMLMGMNQGCLGEYFVWPDCSFIFDLPAEIAFFRGLERAKKTGQKLDEMEKMETMERVKNNFYLFAQIYPDCHIIDADRTEEEIFVDVRNLLNETLIKKGWMQK</sequence>
<dbReference type="GO" id="GO:0006233">
    <property type="term" value="P:dTDP biosynthetic process"/>
    <property type="evidence" value="ECO:0007669"/>
    <property type="project" value="InterPro"/>
</dbReference>
<protein>
    <recommendedName>
        <fullName evidence="8">Thymidylate kinase</fullName>
        <ecNumber evidence="8">2.7.4.9</ecNumber>
    </recommendedName>
    <alternativeName>
        <fullName evidence="8">dTMP kinase</fullName>
    </alternativeName>
</protein>
<dbReference type="HAMAP" id="MF_00165">
    <property type="entry name" value="Thymidylate_kinase"/>
    <property type="match status" value="1"/>
</dbReference>
<feature type="domain" description="Thymidylate kinase-like" evidence="9">
    <location>
        <begin position="23"/>
        <end position="218"/>
    </location>
</feature>
<evidence type="ECO:0000256" key="1">
    <source>
        <dbReference type="ARBA" id="ARBA00009776"/>
    </source>
</evidence>
<dbReference type="InterPro" id="IPR027417">
    <property type="entry name" value="P-loop_NTPase"/>
</dbReference>
<accession>A0A0G0XLZ5</accession>
<evidence type="ECO:0000256" key="8">
    <source>
        <dbReference type="HAMAP-Rule" id="MF_00165"/>
    </source>
</evidence>
<gene>
    <name evidence="8" type="primary">tmk</name>
    <name evidence="10" type="ORF">UU84_C0032G0008</name>
</gene>
<dbReference type="GO" id="GO:0006227">
    <property type="term" value="P:dUDP biosynthetic process"/>
    <property type="evidence" value="ECO:0007669"/>
    <property type="project" value="TreeGrafter"/>
</dbReference>
<dbReference type="GO" id="GO:0005524">
    <property type="term" value="F:ATP binding"/>
    <property type="evidence" value="ECO:0007669"/>
    <property type="project" value="UniProtKB-UniRule"/>
</dbReference>
<keyword evidence="2 8" id="KW-0808">Transferase</keyword>
<comment type="catalytic activity">
    <reaction evidence="7 8">
        <text>dTMP + ATP = dTDP + ADP</text>
        <dbReference type="Rhea" id="RHEA:13517"/>
        <dbReference type="ChEBI" id="CHEBI:30616"/>
        <dbReference type="ChEBI" id="CHEBI:58369"/>
        <dbReference type="ChEBI" id="CHEBI:63528"/>
        <dbReference type="ChEBI" id="CHEBI:456216"/>
        <dbReference type="EC" id="2.7.4.9"/>
    </reaction>
</comment>
<dbReference type="NCBIfam" id="TIGR00041">
    <property type="entry name" value="DTMP_kinase"/>
    <property type="match status" value="1"/>
</dbReference>
<dbReference type="EC" id="2.7.4.9" evidence="8"/>
<organism evidence="10 11">
    <name type="scientific">Candidatus Yanofskybacteria bacterium GW2011_GWC2_41_9</name>
    <dbReference type="NCBI Taxonomy" id="1619029"/>
    <lineage>
        <taxon>Bacteria</taxon>
        <taxon>Candidatus Yanofskyibacteriota</taxon>
    </lineage>
</organism>
<evidence type="ECO:0000256" key="2">
    <source>
        <dbReference type="ARBA" id="ARBA00022679"/>
    </source>
</evidence>
<dbReference type="InterPro" id="IPR018094">
    <property type="entry name" value="Thymidylate_kinase"/>
</dbReference>
<evidence type="ECO:0000256" key="6">
    <source>
        <dbReference type="ARBA" id="ARBA00022840"/>
    </source>
</evidence>
<evidence type="ECO:0000313" key="10">
    <source>
        <dbReference type="EMBL" id="KKS25899.1"/>
    </source>
</evidence>
<keyword evidence="4 8" id="KW-0547">Nucleotide-binding</keyword>
<evidence type="ECO:0000259" key="9">
    <source>
        <dbReference type="Pfam" id="PF02223"/>
    </source>
</evidence>
<dbReference type="PANTHER" id="PTHR10344">
    <property type="entry name" value="THYMIDYLATE KINASE"/>
    <property type="match status" value="1"/>
</dbReference>
<evidence type="ECO:0000256" key="5">
    <source>
        <dbReference type="ARBA" id="ARBA00022777"/>
    </source>
</evidence>
<reference evidence="10 11" key="1">
    <citation type="journal article" date="2015" name="Nature">
        <title>rRNA introns, odd ribosomes, and small enigmatic genomes across a large radiation of phyla.</title>
        <authorList>
            <person name="Brown C.T."/>
            <person name="Hug L.A."/>
            <person name="Thomas B.C."/>
            <person name="Sharon I."/>
            <person name="Castelle C.J."/>
            <person name="Singh A."/>
            <person name="Wilkins M.J."/>
            <person name="Williams K.H."/>
            <person name="Banfield J.F."/>
        </authorList>
    </citation>
    <scope>NUCLEOTIDE SEQUENCE [LARGE SCALE GENOMIC DNA]</scope>
</reference>
<dbReference type="AlphaFoldDB" id="A0A0G0XLZ5"/>
<comment type="similarity">
    <text evidence="1 8">Belongs to the thymidylate kinase family.</text>
</comment>
<dbReference type="CDD" id="cd01672">
    <property type="entry name" value="TMPK"/>
    <property type="match status" value="1"/>
</dbReference>
<dbReference type="Proteomes" id="UP000033859">
    <property type="component" value="Unassembled WGS sequence"/>
</dbReference>
<keyword evidence="5 8" id="KW-0418">Kinase</keyword>
<dbReference type="GO" id="GO:0004798">
    <property type="term" value="F:dTMP kinase activity"/>
    <property type="evidence" value="ECO:0007669"/>
    <property type="project" value="UniProtKB-UniRule"/>
</dbReference>
<dbReference type="Pfam" id="PF02223">
    <property type="entry name" value="Thymidylate_kin"/>
    <property type="match status" value="1"/>
</dbReference>
<dbReference type="GO" id="GO:0005737">
    <property type="term" value="C:cytoplasm"/>
    <property type="evidence" value="ECO:0007669"/>
    <property type="project" value="TreeGrafter"/>
</dbReference>
<dbReference type="EMBL" id="LCCE01000032">
    <property type="protein sequence ID" value="KKS25899.1"/>
    <property type="molecule type" value="Genomic_DNA"/>
</dbReference>